<accession>A0A8F9TXR4</accession>
<dbReference type="PANTHER" id="PTHR31793">
    <property type="entry name" value="4-HYDROXYBENZOYL-COA THIOESTERASE FAMILY MEMBER"/>
    <property type="match status" value="1"/>
</dbReference>
<dbReference type="EMBL" id="CP080507">
    <property type="protein sequence ID" value="QYM79941.1"/>
    <property type="molecule type" value="Genomic_DNA"/>
</dbReference>
<dbReference type="GO" id="GO:0047617">
    <property type="term" value="F:fatty acyl-CoA hydrolase activity"/>
    <property type="evidence" value="ECO:0007669"/>
    <property type="project" value="TreeGrafter"/>
</dbReference>
<evidence type="ECO:0000313" key="3">
    <source>
        <dbReference type="EMBL" id="QYM79941.1"/>
    </source>
</evidence>
<dbReference type="KEGG" id="ole:K0B96_04800"/>
<evidence type="ECO:0000313" key="4">
    <source>
        <dbReference type="Proteomes" id="UP000825051"/>
    </source>
</evidence>
<dbReference type="AlphaFoldDB" id="A0A8F9TXR4"/>
<keyword evidence="2" id="KW-0378">Hydrolase</keyword>
<name>A0A8F9TXR4_9BACT</name>
<comment type="similarity">
    <text evidence="1">Belongs to the 4-hydroxybenzoyl-CoA thioesterase family.</text>
</comment>
<gene>
    <name evidence="3" type="ORF">K0B96_04800</name>
</gene>
<dbReference type="Proteomes" id="UP000825051">
    <property type="component" value="Chromosome"/>
</dbReference>
<dbReference type="PIRSF" id="PIRSF003230">
    <property type="entry name" value="YbgC"/>
    <property type="match status" value="1"/>
</dbReference>
<dbReference type="SUPFAM" id="SSF54637">
    <property type="entry name" value="Thioesterase/thiol ester dehydrase-isomerase"/>
    <property type="match status" value="1"/>
</dbReference>
<dbReference type="Gene3D" id="3.10.129.10">
    <property type="entry name" value="Hotdog Thioesterase"/>
    <property type="match status" value="1"/>
</dbReference>
<protein>
    <submittedName>
        <fullName evidence="3">Acyl-CoA thioesterase</fullName>
    </submittedName>
</protein>
<dbReference type="InterPro" id="IPR050563">
    <property type="entry name" value="4-hydroxybenzoyl-CoA_TE"/>
</dbReference>
<reference evidence="3" key="1">
    <citation type="submission" date="2021-08" db="EMBL/GenBank/DDBJ databases">
        <title>Genome of a novel bacterium of the phylum Verrucomicrobia, Oleiharenicola sp. KSB-15.</title>
        <authorList>
            <person name="Chung J.-H."/>
            <person name="Ahn J.-H."/>
            <person name="Yoon Y."/>
            <person name="Kim D.-Y."/>
            <person name="An S.-H."/>
            <person name="Park I."/>
            <person name="Yeon J."/>
        </authorList>
    </citation>
    <scope>NUCLEOTIDE SEQUENCE</scope>
    <source>
        <strain evidence="3">KSB-15</strain>
    </source>
</reference>
<dbReference type="InterPro" id="IPR029069">
    <property type="entry name" value="HotDog_dom_sf"/>
</dbReference>
<keyword evidence="4" id="KW-1185">Reference proteome</keyword>
<organism evidence="3 4">
    <name type="scientific">Horticoccus luteus</name>
    <dbReference type="NCBI Taxonomy" id="2862869"/>
    <lineage>
        <taxon>Bacteria</taxon>
        <taxon>Pseudomonadati</taxon>
        <taxon>Verrucomicrobiota</taxon>
        <taxon>Opitutia</taxon>
        <taxon>Opitutales</taxon>
        <taxon>Opitutaceae</taxon>
        <taxon>Horticoccus</taxon>
    </lineage>
</organism>
<dbReference type="InterPro" id="IPR006684">
    <property type="entry name" value="YbgC/YbaW"/>
</dbReference>
<dbReference type="CDD" id="cd00586">
    <property type="entry name" value="4HBT"/>
    <property type="match status" value="1"/>
</dbReference>
<proteinExistence type="inferred from homology"/>
<dbReference type="RefSeq" id="WP_220164417.1">
    <property type="nucleotide sequence ID" value="NZ_CP080507.1"/>
</dbReference>
<evidence type="ECO:0000256" key="2">
    <source>
        <dbReference type="ARBA" id="ARBA00022801"/>
    </source>
</evidence>
<dbReference type="NCBIfam" id="TIGR00051">
    <property type="entry name" value="YbgC/FadM family acyl-CoA thioesterase"/>
    <property type="match status" value="1"/>
</dbReference>
<dbReference type="PANTHER" id="PTHR31793:SF27">
    <property type="entry name" value="NOVEL THIOESTERASE SUPERFAMILY DOMAIN AND SAPOSIN A-TYPE DOMAIN CONTAINING PROTEIN (0610012H03RIK)"/>
    <property type="match status" value="1"/>
</dbReference>
<evidence type="ECO:0000256" key="1">
    <source>
        <dbReference type="ARBA" id="ARBA00005953"/>
    </source>
</evidence>
<dbReference type="Pfam" id="PF13279">
    <property type="entry name" value="4HBT_2"/>
    <property type="match status" value="1"/>
</dbReference>
<sequence length="136" mass="15869">MIQARTQVTVRYAETDMMGVVYHANYLPWFEVARTHLLKEHGMPYRQLEQDGFRLPVLEVNARYLRPAVYDDTVTLVVTLREKPLLRIRLEYEVFRGEELLATGYTVHAFIDLTGRPVRPPAQFTQWTNEIFGAGK</sequence>